<dbReference type="AlphaFoldDB" id="G0R0X7"/>
<reference evidence="2 3" key="1">
    <citation type="submission" date="2011-07" db="EMBL/GenBank/DDBJ databases">
        <authorList>
            <person name="Coyne R."/>
            <person name="Brami D."/>
            <person name="Johnson J."/>
            <person name="Hostetler J."/>
            <person name="Hannick L."/>
            <person name="Clark T."/>
            <person name="Cassidy-Hanley D."/>
            <person name="Inman J."/>
        </authorList>
    </citation>
    <scope>NUCLEOTIDE SEQUENCE [LARGE SCALE GENOMIC DNA]</scope>
    <source>
        <strain evidence="2 3">G5</strain>
    </source>
</reference>
<dbReference type="GeneID" id="14904975"/>
<feature type="transmembrane region" description="Helical" evidence="1">
    <location>
        <begin position="311"/>
        <end position="329"/>
    </location>
</feature>
<sequence>MKVKFLMIKEMEKAFIIIKIKISIQEIGRMINFMDLAFIYFKTEKSLKVNFKREQKTEKEPINILMEIAIQENGKMIKKMDMECMNITVLKKNTMDNGQIKIKIIKKQQNISQTEKNMVMEYSILLMGINIKDNGNQDINMETVYYNILQELYIKVNGLKTKHMDKELLFLKMVINMKVNFNMVKKMVMVKFFLLIILLIKVYGQMIKQMEKEFIFMLMVIGMKEILKMVKNKVEDYIFIAMEICMMANGKMTIRMDMENLEWHMEIYMKENGKMDQEIPKEFINFQMEINLKDLLKIIKKKEKEVIDGKIMPKQFFFFLNICFLIIRFKANGKKTKFQDNSNQFKKMDKFYRLTFNKKEIIDLNIIQINYIYIYIYMNLIYLQKIQLIIIYFILFQLSYLMVFFQKLRINWRDSQHVNIINIQYFLFQFNIQNKKKLNLQISKFQILLLH</sequence>
<proteinExistence type="predicted"/>
<evidence type="ECO:0000313" key="2">
    <source>
        <dbReference type="EMBL" id="EGR28888.1"/>
    </source>
</evidence>
<keyword evidence="1" id="KW-0472">Membrane</keyword>
<protein>
    <submittedName>
        <fullName evidence="2">Uncharacterized protein</fullName>
    </submittedName>
</protein>
<feature type="transmembrane region" description="Helical" evidence="1">
    <location>
        <begin position="361"/>
        <end position="380"/>
    </location>
</feature>
<dbReference type="Proteomes" id="UP000008983">
    <property type="component" value="Unassembled WGS sequence"/>
</dbReference>
<accession>G0R0X7</accession>
<name>G0R0X7_ICHMU</name>
<keyword evidence="1" id="KW-0812">Transmembrane</keyword>
<dbReference type="EMBL" id="GL984205">
    <property type="protein sequence ID" value="EGR28888.1"/>
    <property type="molecule type" value="Genomic_DNA"/>
</dbReference>
<dbReference type="InParanoid" id="G0R0X7"/>
<feature type="transmembrane region" description="Helical" evidence="1">
    <location>
        <begin position="188"/>
        <end position="207"/>
    </location>
</feature>
<keyword evidence="3" id="KW-1185">Reference proteome</keyword>
<feature type="transmembrane region" description="Helical" evidence="1">
    <location>
        <begin position="386"/>
        <end position="405"/>
    </location>
</feature>
<evidence type="ECO:0000313" key="3">
    <source>
        <dbReference type="Proteomes" id="UP000008983"/>
    </source>
</evidence>
<evidence type="ECO:0000256" key="1">
    <source>
        <dbReference type="SAM" id="Phobius"/>
    </source>
</evidence>
<organism evidence="2 3">
    <name type="scientific">Ichthyophthirius multifiliis</name>
    <name type="common">White spot disease agent</name>
    <name type="synonym">Ich</name>
    <dbReference type="NCBI Taxonomy" id="5932"/>
    <lineage>
        <taxon>Eukaryota</taxon>
        <taxon>Sar</taxon>
        <taxon>Alveolata</taxon>
        <taxon>Ciliophora</taxon>
        <taxon>Intramacronucleata</taxon>
        <taxon>Oligohymenophorea</taxon>
        <taxon>Hymenostomatida</taxon>
        <taxon>Ophryoglenina</taxon>
        <taxon>Ichthyophthirius</taxon>
    </lineage>
</organism>
<dbReference type="RefSeq" id="XP_004030124.1">
    <property type="nucleotide sequence ID" value="XM_004030076.1"/>
</dbReference>
<keyword evidence="1" id="KW-1133">Transmembrane helix</keyword>
<gene>
    <name evidence="2" type="ORF">IMG5_167420</name>
</gene>